<proteinExistence type="predicted"/>
<feature type="region of interest" description="Disordered" evidence="1">
    <location>
        <begin position="368"/>
        <end position="389"/>
    </location>
</feature>
<evidence type="ECO:0000256" key="1">
    <source>
        <dbReference type="SAM" id="MobiDB-lite"/>
    </source>
</evidence>
<comment type="caution">
    <text evidence="3">The sequence shown here is derived from an EMBL/GenBank/DDBJ whole genome shotgun (WGS) entry which is preliminary data.</text>
</comment>
<keyword evidence="2" id="KW-0472">Membrane</keyword>
<evidence type="ECO:0000313" key="4">
    <source>
        <dbReference type="Proteomes" id="UP000193467"/>
    </source>
</evidence>
<evidence type="ECO:0000313" key="3">
    <source>
        <dbReference type="EMBL" id="ORY88503.1"/>
    </source>
</evidence>
<gene>
    <name evidence="3" type="ORF">BCR35DRAFT_351010</name>
</gene>
<feature type="region of interest" description="Disordered" evidence="1">
    <location>
        <begin position="1"/>
        <end position="48"/>
    </location>
</feature>
<accession>A0A1Y2FYT9</accession>
<dbReference type="Proteomes" id="UP000193467">
    <property type="component" value="Unassembled WGS sequence"/>
</dbReference>
<organism evidence="3 4">
    <name type="scientific">Leucosporidium creatinivorum</name>
    <dbReference type="NCBI Taxonomy" id="106004"/>
    <lineage>
        <taxon>Eukaryota</taxon>
        <taxon>Fungi</taxon>
        <taxon>Dikarya</taxon>
        <taxon>Basidiomycota</taxon>
        <taxon>Pucciniomycotina</taxon>
        <taxon>Microbotryomycetes</taxon>
        <taxon>Leucosporidiales</taxon>
        <taxon>Leucosporidium</taxon>
    </lineage>
</organism>
<dbReference type="AlphaFoldDB" id="A0A1Y2FYT9"/>
<feature type="region of interest" description="Disordered" evidence="1">
    <location>
        <begin position="407"/>
        <end position="437"/>
    </location>
</feature>
<name>A0A1Y2FYT9_9BASI</name>
<protein>
    <submittedName>
        <fullName evidence="3">Uncharacterized protein</fullName>
    </submittedName>
</protein>
<evidence type="ECO:0000256" key="2">
    <source>
        <dbReference type="SAM" id="Phobius"/>
    </source>
</evidence>
<keyword evidence="2" id="KW-1133">Transmembrane helix</keyword>
<feature type="region of interest" description="Disordered" evidence="1">
    <location>
        <begin position="129"/>
        <end position="151"/>
    </location>
</feature>
<dbReference type="STRING" id="106004.A0A1Y2FYT9"/>
<keyword evidence="4" id="KW-1185">Reference proteome</keyword>
<reference evidence="3 4" key="1">
    <citation type="submission" date="2016-07" db="EMBL/GenBank/DDBJ databases">
        <title>Pervasive Adenine N6-methylation of Active Genes in Fungi.</title>
        <authorList>
            <consortium name="DOE Joint Genome Institute"/>
            <person name="Mondo S.J."/>
            <person name="Dannebaum R.O."/>
            <person name="Kuo R.C."/>
            <person name="Labutti K."/>
            <person name="Haridas S."/>
            <person name="Kuo A."/>
            <person name="Salamov A."/>
            <person name="Ahrendt S.R."/>
            <person name="Lipzen A."/>
            <person name="Sullivan W."/>
            <person name="Andreopoulos W.B."/>
            <person name="Clum A."/>
            <person name="Lindquist E."/>
            <person name="Daum C."/>
            <person name="Ramamoorthy G.K."/>
            <person name="Gryganskyi A."/>
            <person name="Culley D."/>
            <person name="Magnuson J.K."/>
            <person name="James T.Y."/>
            <person name="O'Malley M.A."/>
            <person name="Stajich J.E."/>
            <person name="Spatafora J.W."/>
            <person name="Visel A."/>
            <person name="Grigoriev I.V."/>
        </authorList>
    </citation>
    <scope>NUCLEOTIDE SEQUENCE [LARGE SCALE GENOMIC DNA]</scope>
    <source>
        <strain evidence="3 4">62-1032</strain>
    </source>
</reference>
<feature type="compositionally biased region" description="Low complexity" evidence="1">
    <location>
        <begin position="461"/>
        <end position="478"/>
    </location>
</feature>
<sequence>MVPSWSLPTPASPTASPTRTSFPSLSAPSSSAQSTAIPSSSSNLLHSNIPPSLASQVALFAQQESAVQPSAATWSPANDEERATLAALLREQQEERYQSVGGSGERWEERRRAPAQLYEHEARRGLRERRSLPFAAPPTLGKRQSAEGYPDCSNEGNGVLSCFPFSNTTLVDNVWSKFIWNARYPTFIGTGYVDIYLYHADSETIATSYLGIDNSRGMIGIRPDDDWWPTETSWEQGTNQTWPYFFVIVDANATITGGEEHQSTFQAVQTAAPSSLSSSILSASSASVASLASLSSASLASISSLSSSASAASRTNSNTNALQDGSSSGGGLPHWAIAVIVVLGFLALVSAAIGAYVCMVCARRRRERDADGASSGRGSEQPMMSGVNGGGAGAAEAALMGGGAGAVAGGAGGRARDSDGASRGPTSDGGSDAGPITHTDAAIMAEAFRKALRKPEFPSGETTPSPAALAAAGAQGQEGEVGEVGEMGSDGGEHEFQQGGNRESRILGDGGQGGQIWENEIRSEGRSLSSVQGGRRWGQQG</sequence>
<dbReference type="OrthoDB" id="2278929at2759"/>
<feature type="compositionally biased region" description="Basic and acidic residues" evidence="1">
    <location>
        <begin position="491"/>
        <end position="506"/>
    </location>
</feature>
<feature type="compositionally biased region" description="Low complexity" evidence="1">
    <location>
        <begin position="1"/>
        <end position="42"/>
    </location>
</feature>
<dbReference type="EMBL" id="MCGR01000010">
    <property type="protein sequence ID" value="ORY88503.1"/>
    <property type="molecule type" value="Genomic_DNA"/>
</dbReference>
<feature type="transmembrane region" description="Helical" evidence="2">
    <location>
        <begin position="335"/>
        <end position="358"/>
    </location>
</feature>
<feature type="region of interest" description="Disordered" evidence="1">
    <location>
        <begin position="455"/>
        <end position="541"/>
    </location>
</feature>
<dbReference type="InParanoid" id="A0A1Y2FYT9"/>
<keyword evidence="2" id="KW-0812">Transmembrane</keyword>